<organism evidence="13 14">
    <name type="scientific">Candidatus Viadribacter manganicus</name>
    <dbReference type="NCBI Taxonomy" id="1759059"/>
    <lineage>
        <taxon>Bacteria</taxon>
        <taxon>Pseudomonadati</taxon>
        <taxon>Pseudomonadota</taxon>
        <taxon>Alphaproteobacteria</taxon>
        <taxon>Hyphomonadales</taxon>
        <taxon>Hyphomonadaceae</taxon>
        <taxon>Candidatus Viadribacter</taxon>
    </lineage>
</organism>
<dbReference type="InterPro" id="IPR011006">
    <property type="entry name" value="CheY-like_superfamily"/>
</dbReference>
<keyword evidence="4" id="KW-0902">Two-component regulatory system</keyword>
<evidence type="ECO:0000256" key="7">
    <source>
        <dbReference type="ARBA" id="ARBA00023163"/>
    </source>
</evidence>
<comment type="subcellular location">
    <subcellularLocation>
        <location evidence="1">Cytoplasm</location>
    </subcellularLocation>
</comment>
<dbReference type="PROSITE" id="PS51755">
    <property type="entry name" value="OMPR_PHOB"/>
    <property type="match status" value="1"/>
</dbReference>
<dbReference type="Gene3D" id="1.10.10.10">
    <property type="entry name" value="Winged helix-like DNA-binding domain superfamily/Winged helix DNA-binding domain"/>
    <property type="match status" value="1"/>
</dbReference>
<dbReference type="GO" id="GO:0005829">
    <property type="term" value="C:cytosol"/>
    <property type="evidence" value="ECO:0007669"/>
    <property type="project" value="TreeGrafter"/>
</dbReference>
<evidence type="ECO:0000256" key="1">
    <source>
        <dbReference type="ARBA" id="ARBA00004496"/>
    </source>
</evidence>
<dbReference type="PROSITE" id="PS50110">
    <property type="entry name" value="RESPONSE_REGULATORY"/>
    <property type="match status" value="1"/>
</dbReference>
<feature type="domain" description="OmpR/PhoB-type" evidence="12">
    <location>
        <begin position="136"/>
        <end position="235"/>
    </location>
</feature>
<dbReference type="Pfam" id="PF00486">
    <property type="entry name" value="Trans_reg_C"/>
    <property type="match status" value="1"/>
</dbReference>
<evidence type="ECO:0000256" key="5">
    <source>
        <dbReference type="ARBA" id="ARBA00023015"/>
    </source>
</evidence>
<dbReference type="Gene3D" id="3.40.50.2300">
    <property type="match status" value="1"/>
</dbReference>
<dbReference type="GO" id="GO:0000156">
    <property type="term" value="F:phosphorelay response regulator activity"/>
    <property type="evidence" value="ECO:0007669"/>
    <property type="project" value="TreeGrafter"/>
</dbReference>
<dbReference type="InterPro" id="IPR039420">
    <property type="entry name" value="WalR-like"/>
</dbReference>
<evidence type="ECO:0000313" key="13">
    <source>
        <dbReference type="EMBL" id="ANP45499.1"/>
    </source>
</evidence>
<dbReference type="Pfam" id="PF00072">
    <property type="entry name" value="Response_reg"/>
    <property type="match status" value="1"/>
</dbReference>
<feature type="modified residue" description="4-aspartylphosphate" evidence="9">
    <location>
        <position position="61"/>
    </location>
</feature>
<dbReference type="AlphaFoldDB" id="A0A1B1AG10"/>
<gene>
    <name evidence="13" type="ORF">ATE48_05985</name>
</gene>
<evidence type="ECO:0000313" key="14">
    <source>
        <dbReference type="Proteomes" id="UP000092498"/>
    </source>
</evidence>
<dbReference type="Proteomes" id="UP000092498">
    <property type="component" value="Chromosome"/>
</dbReference>
<keyword evidence="3 9" id="KW-0597">Phosphoprotein</keyword>
<dbReference type="Gene3D" id="6.10.250.690">
    <property type="match status" value="1"/>
</dbReference>
<name>A0A1B1AG10_9PROT</name>
<evidence type="ECO:0000256" key="4">
    <source>
        <dbReference type="ARBA" id="ARBA00023012"/>
    </source>
</evidence>
<dbReference type="InterPro" id="IPR036388">
    <property type="entry name" value="WH-like_DNA-bd_sf"/>
</dbReference>
<protein>
    <recommendedName>
        <fullName evidence="8">Regulatory protein VirG</fullName>
    </recommendedName>
</protein>
<evidence type="ECO:0000259" key="12">
    <source>
        <dbReference type="PROSITE" id="PS51755"/>
    </source>
</evidence>
<dbReference type="InterPro" id="IPR001789">
    <property type="entry name" value="Sig_transdc_resp-reg_receiver"/>
</dbReference>
<dbReference type="EMBL" id="CP013244">
    <property type="protein sequence ID" value="ANP45499.1"/>
    <property type="molecule type" value="Genomic_DNA"/>
</dbReference>
<feature type="DNA-binding region" description="OmpR/PhoB-type" evidence="10">
    <location>
        <begin position="136"/>
        <end position="235"/>
    </location>
</feature>
<evidence type="ECO:0000256" key="3">
    <source>
        <dbReference type="ARBA" id="ARBA00022553"/>
    </source>
</evidence>
<keyword evidence="7" id="KW-0804">Transcription</keyword>
<proteinExistence type="predicted"/>
<dbReference type="GO" id="GO:0006355">
    <property type="term" value="P:regulation of DNA-templated transcription"/>
    <property type="evidence" value="ECO:0007669"/>
    <property type="project" value="InterPro"/>
</dbReference>
<dbReference type="FunFam" id="1.10.10.10:FF:000099">
    <property type="entry name" value="Two-component system response regulator TorR"/>
    <property type="match status" value="1"/>
</dbReference>
<dbReference type="SUPFAM" id="SSF52172">
    <property type="entry name" value="CheY-like"/>
    <property type="match status" value="1"/>
</dbReference>
<dbReference type="CDD" id="cd00383">
    <property type="entry name" value="trans_reg_C"/>
    <property type="match status" value="1"/>
</dbReference>
<dbReference type="STRING" id="1759059.ATE48_05985"/>
<evidence type="ECO:0000259" key="11">
    <source>
        <dbReference type="PROSITE" id="PS50110"/>
    </source>
</evidence>
<accession>A0A1B1AG10</accession>
<dbReference type="InParanoid" id="A0A1B1AG10"/>
<sequence>MALMNEIAQPPRVLIVDDDSAIREGLVEVFQRAGFAASSAGDVPGLEKVLNTKGADVIVLDVMMPGEDGLSACKRLSGKGRPAIIMLSALGDDADRIVGLEIGADDYMSKPCNPRELVARVKAVLRRRDNDSAAPGESVRFAGFRIDIARRELIDPDDVVIPLSAGEFRLLRAFVERPQRVLSREQLLDFAFDNDSDVFDRAVDVQVSRLRRKLERPGGIEIIRTVRGEGYLFAVKPTS</sequence>
<dbReference type="GO" id="GO:0000976">
    <property type="term" value="F:transcription cis-regulatory region binding"/>
    <property type="evidence" value="ECO:0007669"/>
    <property type="project" value="TreeGrafter"/>
</dbReference>
<evidence type="ECO:0000256" key="6">
    <source>
        <dbReference type="ARBA" id="ARBA00023125"/>
    </source>
</evidence>
<dbReference type="RefSeq" id="WP_066768916.1">
    <property type="nucleotide sequence ID" value="NZ_CP013244.1"/>
</dbReference>
<dbReference type="PANTHER" id="PTHR48111:SF4">
    <property type="entry name" value="DNA-BINDING DUAL TRANSCRIPTIONAL REGULATOR OMPR"/>
    <property type="match status" value="1"/>
</dbReference>
<evidence type="ECO:0000256" key="9">
    <source>
        <dbReference type="PROSITE-ProRule" id="PRU00169"/>
    </source>
</evidence>
<keyword evidence="14" id="KW-1185">Reference proteome</keyword>
<reference evidence="13 14" key="1">
    <citation type="submission" date="2015-11" db="EMBL/GenBank/DDBJ databases">
        <title>Whole-Genome Sequence of Candidatus Oderbacter manganicum from the National Park Lower Oder Valley, Germany.</title>
        <authorList>
            <person name="Braun B."/>
            <person name="Liere K."/>
            <person name="Szewzyk U."/>
        </authorList>
    </citation>
    <scope>NUCLEOTIDE SEQUENCE [LARGE SCALE GENOMIC DNA]</scope>
    <source>
        <strain evidence="13 14">OTSz_A_272</strain>
    </source>
</reference>
<evidence type="ECO:0000256" key="10">
    <source>
        <dbReference type="PROSITE-ProRule" id="PRU01091"/>
    </source>
</evidence>
<keyword evidence="5" id="KW-0805">Transcription regulation</keyword>
<dbReference type="InterPro" id="IPR001867">
    <property type="entry name" value="OmpR/PhoB-type_DNA-bd"/>
</dbReference>
<feature type="domain" description="Response regulatory" evidence="11">
    <location>
        <begin position="12"/>
        <end position="125"/>
    </location>
</feature>
<evidence type="ECO:0000256" key="8">
    <source>
        <dbReference type="ARBA" id="ARBA00067337"/>
    </source>
</evidence>
<keyword evidence="6 10" id="KW-0238">DNA-binding</keyword>
<dbReference type="GO" id="GO:0032993">
    <property type="term" value="C:protein-DNA complex"/>
    <property type="evidence" value="ECO:0007669"/>
    <property type="project" value="TreeGrafter"/>
</dbReference>
<evidence type="ECO:0000256" key="2">
    <source>
        <dbReference type="ARBA" id="ARBA00022490"/>
    </source>
</evidence>
<dbReference type="KEGG" id="cbot:ATE48_05985"/>
<dbReference type="SMART" id="SM00448">
    <property type="entry name" value="REC"/>
    <property type="match status" value="1"/>
</dbReference>
<dbReference type="SUPFAM" id="SSF46894">
    <property type="entry name" value="C-terminal effector domain of the bipartite response regulators"/>
    <property type="match status" value="1"/>
</dbReference>
<dbReference type="PANTHER" id="PTHR48111">
    <property type="entry name" value="REGULATOR OF RPOS"/>
    <property type="match status" value="1"/>
</dbReference>
<dbReference type="SMART" id="SM00862">
    <property type="entry name" value="Trans_reg_C"/>
    <property type="match status" value="1"/>
</dbReference>
<keyword evidence="2" id="KW-0963">Cytoplasm</keyword>
<dbReference type="FunCoup" id="A0A1B1AG10">
    <property type="interactions" value="276"/>
</dbReference>
<dbReference type="InterPro" id="IPR016032">
    <property type="entry name" value="Sig_transdc_resp-reg_C-effctor"/>
</dbReference>